<keyword evidence="5" id="KW-0812">Transmembrane</keyword>
<protein>
    <submittedName>
        <fullName evidence="7">Collagen adhesion protein</fullName>
    </submittedName>
</protein>
<dbReference type="Pfam" id="PF24558">
    <property type="entry name" value="DUF7604"/>
    <property type="match status" value="1"/>
</dbReference>
<dbReference type="Pfam" id="PF17802">
    <property type="entry name" value="SpaA"/>
    <property type="match status" value="1"/>
</dbReference>
<comment type="caution">
    <text evidence="7">The sequence shown here is derived from an EMBL/GenBank/DDBJ whole genome shotgun (WGS) entry which is preliminary data.</text>
</comment>
<proteinExistence type="inferred from homology"/>
<evidence type="ECO:0000313" key="7">
    <source>
        <dbReference type="EMBL" id="EIQ80982.1"/>
    </source>
</evidence>
<dbReference type="Gene3D" id="2.60.40.10">
    <property type="entry name" value="Immunoglobulins"/>
    <property type="match status" value="1"/>
</dbReference>
<dbReference type="PANTHER" id="PTHR36108">
    <property type="entry name" value="COLOSSIN-B-RELATED"/>
    <property type="match status" value="1"/>
</dbReference>
<dbReference type="PROSITE" id="PS50234">
    <property type="entry name" value="VWFA"/>
    <property type="match status" value="1"/>
</dbReference>
<dbReference type="CDD" id="cd00198">
    <property type="entry name" value="vWFA"/>
    <property type="match status" value="1"/>
</dbReference>
<dbReference type="SUPFAM" id="SSF49478">
    <property type="entry name" value="Cna protein B-type domain"/>
    <property type="match status" value="1"/>
</dbReference>
<dbReference type="Gene3D" id="3.40.50.410">
    <property type="entry name" value="von Willebrand factor, type A domain"/>
    <property type="match status" value="1"/>
</dbReference>
<keyword evidence="3" id="KW-0732">Signal</keyword>
<dbReference type="InterPro" id="IPR002035">
    <property type="entry name" value="VWF_A"/>
</dbReference>
<feature type="region of interest" description="Disordered" evidence="4">
    <location>
        <begin position="802"/>
        <end position="826"/>
    </location>
</feature>
<dbReference type="InterPro" id="IPR041033">
    <property type="entry name" value="SpaA_PFL_dom_1"/>
</dbReference>
<feature type="region of interest" description="Disordered" evidence="4">
    <location>
        <begin position="358"/>
        <end position="377"/>
    </location>
</feature>
<evidence type="ECO:0000256" key="2">
    <source>
        <dbReference type="ARBA" id="ARBA00022525"/>
    </source>
</evidence>
<evidence type="ECO:0000259" key="6">
    <source>
        <dbReference type="PROSITE" id="PS50234"/>
    </source>
</evidence>
<comment type="similarity">
    <text evidence="1">Belongs to the serine-aspartate repeat-containing protein (SDr) family.</text>
</comment>
<dbReference type="SMART" id="SM00327">
    <property type="entry name" value="VWA"/>
    <property type="match status" value="1"/>
</dbReference>
<feature type="domain" description="VWFA" evidence="6">
    <location>
        <begin position="398"/>
        <end position="685"/>
    </location>
</feature>
<dbReference type="InterPro" id="IPR013783">
    <property type="entry name" value="Ig-like_fold"/>
</dbReference>
<dbReference type="InterPro" id="IPR055384">
    <property type="entry name" value="DUF7604"/>
</dbReference>
<accession>A0AAV3FPG1</accession>
<keyword evidence="2" id="KW-0964">Secreted</keyword>
<dbReference type="PANTHER" id="PTHR36108:SF13">
    <property type="entry name" value="COLOSSIN-B-RELATED"/>
    <property type="match status" value="1"/>
</dbReference>
<keyword evidence="5" id="KW-0472">Membrane</keyword>
<organism evidence="7 8">
    <name type="scientific">Streptococcus canis FSL Z3-227</name>
    <dbReference type="NCBI Taxonomy" id="482234"/>
    <lineage>
        <taxon>Bacteria</taxon>
        <taxon>Bacillati</taxon>
        <taxon>Bacillota</taxon>
        <taxon>Bacilli</taxon>
        <taxon>Lactobacillales</taxon>
        <taxon>Streptococcaceae</taxon>
        <taxon>Streptococcus</taxon>
    </lineage>
</organism>
<evidence type="ECO:0000313" key="8">
    <source>
        <dbReference type="Proteomes" id="UP000004423"/>
    </source>
</evidence>
<feature type="compositionally biased region" description="Basic and acidic residues" evidence="4">
    <location>
        <begin position="338"/>
        <end position="349"/>
    </location>
</feature>
<keyword evidence="5" id="KW-1133">Transmembrane helix</keyword>
<dbReference type="Proteomes" id="UP000004423">
    <property type="component" value="Unassembled WGS sequence"/>
</dbReference>
<feature type="transmembrane region" description="Helical" evidence="5">
    <location>
        <begin position="967"/>
        <end position="986"/>
    </location>
</feature>
<evidence type="ECO:0000256" key="3">
    <source>
        <dbReference type="ARBA" id="ARBA00022729"/>
    </source>
</evidence>
<reference evidence="7 8" key="1">
    <citation type="journal article" date="2012" name="PLoS ONE">
        <title>Gene Repertoire Evolution of Streptococcus pyogenes Inferred from Phylogenomic Analysis with Streptococcus canis and Streptococcus dysgalactiae.</title>
        <authorList>
            <person name="Lefebure T."/>
            <person name="Richards V.P."/>
            <person name="Lang P."/>
            <person name="Pavinski-Bitar P."/>
            <person name="Stanhope M.J."/>
        </authorList>
    </citation>
    <scope>NUCLEOTIDE SEQUENCE [LARGE SCALE GENOMIC DNA]</scope>
    <source>
        <strain evidence="7 8">FSL Z3-227</strain>
    </source>
</reference>
<dbReference type="SUPFAM" id="SSF53300">
    <property type="entry name" value="vWA-like"/>
    <property type="match status" value="1"/>
</dbReference>
<evidence type="ECO:0000256" key="1">
    <source>
        <dbReference type="ARBA" id="ARBA00007257"/>
    </source>
</evidence>
<dbReference type="InterPro" id="IPR036465">
    <property type="entry name" value="vWFA_dom_sf"/>
</dbReference>
<name>A0AAV3FPG1_STRCB</name>
<evidence type="ECO:0000256" key="4">
    <source>
        <dbReference type="SAM" id="MobiDB-lite"/>
    </source>
</evidence>
<feature type="region of interest" description="Disordered" evidence="4">
    <location>
        <begin position="312"/>
        <end position="349"/>
    </location>
</feature>
<sequence length="995" mass="112389">MVFTHTKEPQETVIQEDKGAQVVATKQELESENSSLKVALKRESGFEQDATLDASLDTESKEDNNQRSVIQAIATMALELRKQELSIIDAKIIRIQSSTNQRNDVTTTLTFKNGLSLEGVSTEINNPNVRVGIVNPNDTVQIIRPTVKQEADGKVKSLVFTGQLGDQLLIASTAHLKEEQSIALDSYGELVIDGAVELNQKDRPPYSKPITVNILKPKLSSMESSLDSKDFEIVKTIDNLYTWDDQFYLLDFISKQYEVLKTDYQSTKDSVPQIRDILFGEYAVEPLVTAKDHSNTINIYIRSIKPLGLKPMGATPVANQPRPFRSLTPRSARMRRSAPIEEPKSELEHHKRIDYLGDNQSTQQDNPDTTVDNADSQHDTSDLYRLYLDMTGKKQPLDILLIVDKSGSMREGIGSIEKYKYWESRYDQYYQTWISVGAVYFDEYFGPTYQPDRFTSYTYRSKESVSSGTRRDQAVKDALLGSTGLLQKFLDINPQNQLAVVGFQGSVAHRYYDEKLERTPWNTIMYQPSIETSKDADILKNWENSATLDSESLSYLSNNGTNYHAGLLKADEMLQKVANNGHRKIMLFISDGVPTFYFGTDKYRSGNGTTSDENNIINSQVGSKLAIDEFKRKYPNLSLYSLGVSKDINSDTASSSPVVLNYLSGKDHYYGISDTQQLEDTLNKIVEDSKISQLEISDSLSRYVDYYEQQPDLLVTRTSKSTKEVQTLFKDKQITNEGKDIVDKVLFTPKADMQPKGKVTLTFKPDYKVDDEYTYTLSFNVKASDKAYEAYKDMQGTYSVNGDNDTDYSGNQTSSGKGGLPSNSDASVNYMADGREQKLPYKHPVIQVKTVPITFTKVDADNSQKKLAGVEFELRKEDKKTVWETGTTDSNGRLEFKYLQKGKTYYLYEIKARIGYTLPENPWEVAIANNGDIKVKHPIEGELKSKDGSYMIKNHKIYQLPSSGGRGSQIFIIVGSLTATIALLFYRHQHRKKQY</sequence>
<evidence type="ECO:0000256" key="5">
    <source>
        <dbReference type="SAM" id="Phobius"/>
    </source>
</evidence>
<feature type="compositionally biased region" description="Polar residues" evidence="4">
    <location>
        <begin position="358"/>
        <end position="374"/>
    </location>
</feature>
<gene>
    <name evidence="7" type="ORF">SCAZ3_01045</name>
</gene>
<dbReference type="AlphaFoldDB" id="A0AAV3FPG1"/>
<dbReference type="EMBL" id="AIDX01000001">
    <property type="protein sequence ID" value="EIQ80982.1"/>
    <property type="molecule type" value="Genomic_DNA"/>
</dbReference>